<keyword evidence="1" id="KW-0472">Membrane</keyword>
<reference evidence="2 3" key="1">
    <citation type="submission" date="2015-06" db="EMBL/GenBank/DDBJ databases">
        <title>The Genome Sequence of Enterococcus hirae 88EA1.</title>
        <authorList>
            <consortium name="The Broad Institute Genomics Platform"/>
            <consortium name="The Broad Institute Genome Sequencing Center for Infectious Disease"/>
            <person name="Earl A.M."/>
            <person name="Van Tyne D."/>
            <person name="Lebreton F."/>
            <person name="Saavedra J.T."/>
            <person name="Gilmore M.S."/>
            <person name="Manson McGuire A."/>
            <person name="Clock S."/>
            <person name="Crupain M."/>
            <person name="Rangan U."/>
            <person name="Young S."/>
            <person name="Abouelleil A."/>
            <person name="Cao P."/>
            <person name="Chapman S.B."/>
            <person name="Griggs A."/>
            <person name="Priest M."/>
            <person name="Shea T."/>
            <person name="Wortman J."/>
            <person name="Nusbaum C."/>
            <person name="Birren B."/>
        </authorList>
    </citation>
    <scope>NUCLEOTIDE SEQUENCE [LARGE SCALE GENOMIC DNA]</scope>
    <source>
        <strain evidence="2 3">88EA1</strain>
    </source>
</reference>
<evidence type="ECO:0000313" key="3">
    <source>
        <dbReference type="Proteomes" id="UP000253498"/>
    </source>
</evidence>
<gene>
    <name evidence="2" type="ORF">EB03_01674</name>
</gene>
<protein>
    <recommendedName>
        <fullName evidence="4">Lipoprotein</fullName>
    </recommendedName>
</protein>
<dbReference type="Proteomes" id="UP000253498">
    <property type="component" value="Unassembled WGS sequence"/>
</dbReference>
<sequence length="122" mass="13446">MISKNSKTCTIVSLGLLGSCIALGVVPFVIKEQAAWLLLSYYSCCVLSGVSLIFSRGSRSKFLRGLVVIVHFLCVHGLAIFIVLGLFIFEPSGWLIIMVGLCYLFVSTMLFFSSQKNGEKWL</sequence>
<feature type="transmembrane region" description="Helical" evidence="1">
    <location>
        <begin position="34"/>
        <end position="54"/>
    </location>
</feature>
<organism evidence="2 3">
    <name type="scientific">Enterococcus hirae</name>
    <dbReference type="NCBI Taxonomy" id="1354"/>
    <lineage>
        <taxon>Bacteria</taxon>
        <taxon>Bacillati</taxon>
        <taxon>Bacillota</taxon>
        <taxon>Bacilli</taxon>
        <taxon>Lactobacillales</taxon>
        <taxon>Enterococcaceae</taxon>
        <taxon>Enterococcus</taxon>
    </lineage>
</organism>
<feature type="transmembrane region" description="Helical" evidence="1">
    <location>
        <begin position="66"/>
        <end position="88"/>
    </location>
</feature>
<dbReference type="AlphaFoldDB" id="A0AB37ICH3"/>
<accession>A0AB37ICH3</accession>
<evidence type="ECO:0000256" key="1">
    <source>
        <dbReference type="SAM" id="Phobius"/>
    </source>
</evidence>
<evidence type="ECO:0000313" key="2">
    <source>
        <dbReference type="EMBL" id="RBT68540.1"/>
    </source>
</evidence>
<dbReference type="RefSeq" id="WP_124019163.1">
    <property type="nucleotide sequence ID" value="NZ_JBMOUR010000005.1"/>
</dbReference>
<keyword evidence="1" id="KW-0812">Transmembrane</keyword>
<evidence type="ECO:0008006" key="4">
    <source>
        <dbReference type="Google" id="ProtNLM"/>
    </source>
</evidence>
<proteinExistence type="predicted"/>
<dbReference type="EMBL" id="LESJ01000005">
    <property type="protein sequence ID" value="RBT68540.1"/>
    <property type="molecule type" value="Genomic_DNA"/>
</dbReference>
<name>A0AB37ICH3_ENTHR</name>
<dbReference type="PROSITE" id="PS51257">
    <property type="entry name" value="PROKAR_LIPOPROTEIN"/>
    <property type="match status" value="1"/>
</dbReference>
<comment type="caution">
    <text evidence="2">The sequence shown here is derived from an EMBL/GenBank/DDBJ whole genome shotgun (WGS) entry which is preliminary data.</text>
</comment>
<keyword evidence="1" id="KW-1133">Transmembrane helix</keyword>
<feature type="transmembrane region" description="Helical" evidence="1">
    <location>
        <begin position="94"/>
        <end position="112"/>
    </location>
</feature>